<dbReference type="PANTHER" id="PTHR21089:SF1">
    <property type="entry name" value="BIFUNCTIONAL 3-DEHYDROQUINATE DEHYDRATASE_SHIKIMATE DEHYDROGENASE, CHLOROPLASTIC"/>
    <property type="match status" value="1"/>
</dbReference>
<dbReference type="Gene3D" id="3.40.50.720">
    <property type="entry name" value="NAD(P)-binding Rossmann-like Domain"/>
    <property type="match status" value="1"/>
</dbReference>
<dbReference type="GO" id="GO:0004764">
    <property type="term" value="F:shikimate 3-dehydrogenase (NADP+) activity"/>
    <property type="evidence" value="ECO:0007669"/>
    <property type="project" value="InterPro"/>
</dbReference>
<dbReference type="SUPFAM" id="SSF51735">
    <property type="entry name" value="NAD(P)-binding Rossmann-fold domains"/>
    <property type="match status" value="1"/>
</dbReference>
<feature type="domain" description="Shikimate dehydrogenase substrate binding N-terminal" evidence="2">
    <location>
        <begin position="4"/>
        <end position="39"/>
    </location>
</feature>
<proteinExistence type="predicted"/>
<dbReference type="Pfam" id="PF08501">
    <property type="entry name" value="Shikimate_dh_N"/>
    <property type="match status" value="1"/>
</dbReference>
<dbReference type="InterPro" id="IPR036291">
    <property type="entry name" value="NAD(P)-bd_dom_sf"/>
</dbReference>
<dbReference type="InterPro" id="IPR013708">
    <property type="entry name" value="Shikimate_DH-bd_N"/>
</dbReference>
<dbReference type="AlphaFoldDB" id="A0A382KFU5"/>
<dbReference type="UniPathway" id="UPA00053">
    <property type="reaction ID" value="UER00087"/>
</dbReference>
<evidence type="ECO:0000313" key="3">
    <source>
        <dbReference type="EMBL" id="SVC23874.1"/>
    </source>
</evidence>
<evidence type="ECO:0000259" key="2">
    <source>
        <dbReference type="Pfam" id="PF08501"/>
    </source>
</evidence>
<dbReference type="Pfam" id="PF01488">
    <property type="entry name" value="Shikimate_DH"/>
    <property type="match status" value="1"/>
</dbReference>
<evidence type="ECO:0008006" key="4">
    <source>
        <dbReference type="Google" id="ProtNLM"/>
    </source>
</evidence>
<dbReference type="SUPFAM" id="SSF53223">
    <property type="entry name" value="Aminoacid dehydrogenase-like, N-terminal domain"/>
    <property type="match status" value="1"/>
</dbReference>
<dbReference type="GO" id="GO:0009423">
    <property type="term" value="P:chorismate biosynthetic process"/>
    <property type="evidence" value="ECO:0007669"/>
    <property type="project" value="UniProtKB-UniPathway"/>
</dbReference>
<dbReference type="EMBL" id="UINC01080696">
    <property type="protein sequence ID" value="SVC23874.1"/>
    <property type="molecule type" value="Genomic_DNA"/>
</dbReference>
<reference evidence="3" key="1">
    <citation type="submission" date="2018-05" db="EMBL/GenBank/DDBJ databases">
        <authorList>
            <person name="Lanie J.A."/>
            <person name="Ng W.-L."/>
            <person name="Kazmierczak K.M."/>
            <person name="Andrzejewski T.M."/>
            <person name="Davidsen T.M."/>
            <person name="Wayne K.J."/>
            <person name="Tettelin H."/>
            <person name="Glass J.I."/>
            <person name="Rusch D."/>
            <person name="Podicherti R."/>
            <person name="Tsui H.-C.T."/>
            <person name="Winkler M.E."/>
        </authorList>
    </citation>
    <scope>NUCLEOTIDE SEQUENCE</scope>
</reference>
<name>A0A382KFU5_9ZZZZ</name>
<dbReference type="Gene3D" id="3.40.50.10860">
    <property type="entry name" value="Leucine Dehydrogenase, chain A, domain 1"/>
    <property type="match status" value="1"/>
</dbReference>
<sequence>MDENVLDGFNVTIPHKESIIPYLSALDESAQAIGAVNCVAGELGYNTDWIGFLKAMAGNGVEITGKNCLIIGAGGAARAVGYALVQAKAKSIIFENRTKSRADQLIAWINKLYPENEPGEKPDIMINCTPLGMWPETEATPTDIEDNIEIGILADTIYNPLETEWLQRGRAEGAKIVRGMDMFIAQGLASADIWFGENISKKIDLEPIKKVLKSELC</sequence>
<dbReference type="InterPro" id="IPR022893">
    <property type="entry name" value="Shikimate_DH_fam"/>
</dbReference>
<dbReference type="GO" id="GO:0019632">
    <property type="term" value="P:shikimate metabolic process"/>
    <property type="evidence" value="ECO:0007669"/>
    <property type="project" value="TreeGrafter"/>
</dbReference>
<protein>
    <recommendedName>
        <fullName evidence="4">Shikimate dehydrogenase substrate binding N-terminal domain-containing protein</fullName>
    </recommendedName>
</protein>
<feature type="domain" description="Quinate/shikimate 5-dehydrogenase/glutamyl-tRNA reductase" evidence="1">
    <location>
        <begin position="62"/>
        <end position="108"/>
    </location>
</feature>
<organism evidence="3">
    <name type="scientific">marine metagenome</name>
    <dbReference type="NCBI Taxonomy" id="408172"/>
    <lineage>
        <taxon>unclassified sequences</taxon>
        <taxon>metagenomes</taxon>
        <taxon>ecological metagenomes</taxon>
    </lineage>
</organism>
<dbReference type="PANTHER" id="PTHR21089">
    <property type="entry name" value="SHIKIMATE DEHYDROGENASE"/>
    <property type="match status" value="1"/>
</dbReference>
<dbReference type="CDD" id="cd01065">
    <property type="entry name" value="NAD_bind_Shikimate_DH"/>
    <property type="match status" value="1"/>
</dbReference>
<dbReference type="InterPro" id="IPR046346">
    <property type="entry name" value="Aminoacid_DH-like_N_sf"/>
</dbReference>
<evidence type="ECO:0000259" key="1">
    <source>
        <dbReference type="Pfam" id="PF01488"/>
    </source>
</evidence>
<gene>
    <name evidence="3" type="ORF">METZ01_LOCUS276728</name>
</gene>
<accession>A0A382KFU5</accession>
<dbReference type="InterPro" id="IPR006151">
    <property type="entry name" value="Shikm_DH/Glu-tRNA_Rdtase"/>
</dbReference>